<feature type="transmembrane region" description="Helical" evidence="6">
    <location>
        <begin position="387"/>
        <end position="408"/>
    </location>
</feature>
<dbReference type="InterPro" id="IPR050833">
    <property type="entry name" value="Poly_Biosynth_Transport"/>
</dbReference>
<keyword evidence="8" id="KW-1185">Reference proteome</keyword>
<feature type="transmembrane region" description="Helical" evidence="6">
    <location>
        <begin position="252"/>
        <end position="274"/>
    </location>
</feature>
<dbReference type="PANTHER" id="PTHR30250">
    <property type="entry name" value="PST FAMILY PREDICTED COLANIC ACID TRANSPORTER"/>
    <property type="match status" value="1"/>
</dbReference>
<evidence type="ECO:0000256" key="2">
    <source>
        <dbReference type="ARBA" id="ARBA00022475"/>
    </source>
</evidence>
<dbReference type="GO" id="GO:0005886">
    <property type="term" value="C:plasma membrane"/>
    <property type="evidence" value="ECO:0007669"/>
    <property type="project" value="UniProtKB-SubCell"/>
</dbReference>
<feature type="transmembrane region" description="Helical" evidence="6">
    <location>
        <begin position="333"/>
        <end position="354"/>
    </location>
</feature>
<evidence type="ECO:0000256" key="3">
    <source>
        <dbReference type="ARBA" id="ARBA00022692"/>
    </source>
</evidence>
<feature type="transmembrane region" description="Helical" evidence="6">
    <location>
        <begin position="44"/>
        <end position="67"/>
    </location>
</feature>
<keyword evidence="3 6" id="KW-0812">Transmembrane</keyword>
<dbReference type="RefSeq" id="WP_219821163.1">
    <property type="nucleotide sequence ID" value="NZ_BMYB01000025.1"/>
</dbReference>
<dbReference type="Proteomes" id="UP000242231">
    <property type="component" value="Unassembled WGS sequence"/>
</dbReference>
<feature type="transmembrane region" description="Helical" evidence="6">
    <location>
        <begin position="218"/>
        <end position="240"/>
    </location>
</feature>
<feature type="transmembrane region" description="Helical" evidence="6">
    <location>
        <begin position="116"/>
        <end position="136"/>
    </location>
</feature>
<dbReference type="InterPro" id="IPR002797">
    <property type="entry name" value="Polysacc_synth"/>
</dbReference>
<comment type="caution">
    <text evidence="7">The sequence shown here is derived from an EMBL/GenBank/DDBJ whole genome shotgun (WGS) entry which is preliminary data.</text>
</comment>
<dbReference type="Pfam" id="PF01943">
    <property type="entry name" value="Polysacc_synt"/>
    <property type="match status" value="1"/>
</dbReference>
<evidence type="ECO:0000256" key="1">
    <source>
        <dbReference type="ARBA" id="ARBA00004651"/>
    </source>
</evidence>
<name>A0A2P5TKA0_9GAMM</name>
<evidence type="ECO:0000256" key="4">
    <source>
        <dbReference type="ARBA" id="ARBA00022989"/>
    </source>
</evidence>
<evidence type="ECO:0000313" key="8">
    <source>
        <dbReference type="Proteomes" id="UP000242231"/>
    </source>
</evidence>
<feature type="transmembrane region" description="Helical" evidence="6">
    <location>
        <begin position="157"/>
        <end position="174"/>
    </location>
</feature>
<reference evidence="8" key="1">
    <citation type="submission" date="2016-11" db="EMBL/GenBank/DDBJ databases">
        <authorList>
            <person name="Sisinthy S."/>
            <person name="Ara S."/>
            <person name="Gundlapally S.R."/>
        </authorList>
    </citation>
    <scope>NUCLEOTIDE SEQUENCE [LARGE SCALE GENOMIC DNA]</scope>
    <source>
        <strain evidence="8">V1-41</strain>
    </source>
</reference>
<comment type="subcellular location">
    <subcellularLocation>
        <location evidence="1">Cell membrane</location>
        <topology evidence="1">Multi-pass membrane protein</topology>
    </subcellularLocation>
</comment>
<feature type="transmembrane region" description="Helical" evidence="6">
    <location>
        <begin position="180"/>
        <end position="197"/>
    </location>
</feature>
<evidence type="ECO:0000313" key="7">
    <source>
        <dbReference type="EMBL" id="PPL15534.1"/>
    </source>
</evidence>
<accession>A0A2P5TKA0</accession>
<feature type="transmembrane region" description="Helical" evidence="6">
    <location>
        <begin position="79"/>
        <end position="104"/>
    </location>
</feature>
<keyword evidence="2" id="KW-1003">Cell membrane</keyword>
<feature type="transmembrane region" description="Helical" evidence="6">
    <location>
        <begin position="12"/>
        <end position="32"/>
    </location>
</feature>
<dbReference type="EMBL" id="MPZM01000030">
    <property type="protein sequence ID" value="PPL15534.1"/>
    <property type="molecule type" value="Genomic_DNA"/>
</dbReference>
<proteinExistence type="predicted"/>
<gene>
    <name evidence="7" type="ORF">UN63_12280</name>
</gene>
<dbReference type="PANTHER" id="PTHR30250:SF11">
    <property type="entry name" value="O-ANTIGEN TRANSPORTER-RELATED"/>
    <property type="match status" value="1"/>
</dbReference>
<organism evidence="7 8">
    <name type="scientific">Oceanisphaera arctica</name>
    <dbReference type="NCBI Taxonomy" id="641510"/>
    <lineage>
        <taxon>Bacteria</taxon>
        <taxon>Pseudomonadati</taxon>
        <taxon>Pseudomonadota</taxon>
        <taxon>Gammaproteobacteria</taxon>
        <taxon>Aeromonadales</taxon>
        <taxon>Aeromonadaceae</taxon>
        <taxon>Oceanisphaera</taxon>
    </lineage>
</organism>
<protein>
    <submittedName>
        <fullName evidence="7">Polysaccharide biosynthesis protein</fullName>
    </submittedName>
</protein>
<evidence type="ECO:0000256" key="6">
    <source>
        <dbReference type="SAM" id="Phobius"/>
    </source>
</evidence>
<keyword evidence="5 6" id="KW-0472">Membrane</keyword>
<keyword evidence="4 6" id="KW-1133">Transmembrane helix</keyword>
<dbReference type="AlphaFoldDB" id="A0A2P5TKA0"/>
<sequence>MKGNNFINGAGIYLFSNVLNAVIPFIMLPILTRHLSPAEYGEVAMFQTLLGALGAFVGITFVGAAGRKYYDDNLSENELAEFIGSCIQLVLISSVIVFSLFFIFKSNLSEWLALKASYILFAVLVASCSVIITLRLGQWQVKKQAVKYGMLQISQSLFNMLLSLFLVVVLLKGAEGRINAQIVMSLVFVILALMLLKKDSLLMIFIWRKDYLAEILRFGVPLVPHIAGGFLLSSVDRFVINQEIGLAEAGTYMVAVQLTAAIGIVFDAINKAYVPWLFEKLKNDKYKDKQRIVKLTYLWFIVIMLGVVLAFFIGPWLVVLIAGEEYAQAGEVVGWLALGQGFQGMYLMVTNYIFFSKRTGMLSVASMGSGVLNLVLLIVLVRNFDLQGAAIAFALSMGVRFMLTWLIAHKRHPMPWFSFV</sequence>
<feature type="transmembrane region" description="Helical" evidence="6">
    <location>
        <begin position="295"/>
        <end position="321"/>
    </location>
</feature>
<feature type="transmembrane region" description="Helical" evidence="6">
    <location>
        <begin position="361"/>
        <end position="381"/>
    </location>
</feature>
<evidence type="ECO:0000256" key="5">
    <source>
        <dbReference type="ARBA" id="ARBA00023136"/>
    </source>
</evidence>